<evidence type="ECO:0000313" key="2">
    <source>
        <dbReference type="Proteomes" id="UP000243197"/>
    </source>
</evidence>
<dbReference type="KEGG" id="ise:JBKA6_1110"/>
<protein>
    <submittedName>
        <fullName evidence="1">Transposase</fullName>
    </submittedName>
</protein>
<proteinExistence type="predicted"/>
<dbReference type="AlphaFoldDB" id="A0A1J1EB08"/>
<reference evidence="1 2" key="1">
    <citation type="submission" date="2014-03" db="EMBL/GenBank/DDBJ databases">
        <title>complete genome sequence of Flavobacteriaceae bacterium JBKA-6.</title>
        <authorList>
            <person name="Takano T."/>
            <person name="Nakamura Y."/>
            <person name="Takuma S."/>
            <person name="Yasuike M."/>
            <person name="Matsuyama T."/>
            <person name="Sakai T."/>
            <person name="Fujiwara A."/>
            <person name="Kimoto K."/>
            <person name="Fukuda Y."/>
            <person name="Kondo H."/>
            <person name="Hirono I."/>
            <person name="Nakayasu C."/>
        </authorList>
    </citation>
    <scope>NUCLEOTIDE SEQUENCE [LARGE SCALE GENOMIC DNA]</scope>
    <source>
        <strain evidence="1 2">JBKA-6</strain>
    </source>
</reference>
<gene>
    <name evidence="1" type="ORF">JBKA6_1110</name>
</gene>
<dbReference type="Proteomes" id="UP000243197">
    <property type="component" value="Chromosome"/>
</dbReference>
<sequence>MIENLNRKIRKYTKNKLSFPTDDTVIKSTFLAPRKATKKWPKPILN</sequence>
<dbReference type="EMBL" id="AP014564">
    <property type="protein sequence ID" value="BAV95123.1"/>
    <property type="molecule type" value="Genomic_DNA"/>
</dbReference>
<organism evidence="1 2">
    <name type="scientific">Ichthyobacterium seriolicida</name>
    <dbReference type="NCBI Taxonomy" id="242600"/>
    <lineage>
        <taxon>Bacteria</taxon>
        <taxon>Pseudomonadati</taxon>
        <taxon>Bacteroidota</taxon>
        <taxon>Flavobacteriia</taxon>
        <taxon>Flavobacteriales</taxon>
        <taxon>Ichthyobacteriaceae</taxon>
        <taxon>Ichthyobacterium</taxon>
    </lineage>
</organism>
<evidence type="ECO:0000313" key="1">
    <source>
        <dbReference type="EMBL" id="BAV95123.1"/>
    </source>
</evidence>
<keyword evidence="2" id="KW-1185">Reference proteome</keyword>
<name>A0A1J1EB08_9FLAO</name>
<accession>A0A1J1EB08</accession>